<keyword evidence="3" id="KW-1185">Reference proteome</keyword>
<organism evidence="2 3">
    <name type="scientific">Liparis tanakae</name>
    <name type="common">Tanaka's snailfish</name>
    <dbReference type="NCBI Taxonomy" id="230148"/>
    <lineage>
        <taxon>Eukaryota</taxon>
        <taxon>Metazoa</taxon>
        <taxon>Chordata</taxon>
        <taxon>Craniata</taxon>
        <taxon>Vertebrata</taxon>
        <taxon>Euteleostomi</taxon>
        <taxon>Actinopterygii</taxon>
        <taxon>Neopterygii</taxon>
        <taxon>Teleostei</taxon>
        <taxon>Neoteleostei</taxon>
        <taxon>Acanthomorphata</taxon>
        <taxon>Eupercaria</taxon>
        <taxon>Perciformes</taxon>
        <taxon>Cottioidei</taxon>
        <taxon>Cottales</taxon>
        <taxon>Liparidae</taxon>
        <taxon>Liparis</taxon>
    </lineage>
</organism>
<evidence type="ECO:0000256" key="1">
    <source>
        <dbReference type="SAM" id="MobiDB-lite"/>
    </source>
</evidence>
<sequence length="213" mass="23828">MRAARQRCARLCRAAPITHIPRAHRPVVRLRAANGTRLTVDFPPASVQKTLRRRSPWPQVCEQADHGPICHIGHGASPQGRMSTGFRAQSHRPDRKPEPSWHSTFRLDQPEPQLLEHWDHSPSAQSGPPNGRITCEDADGPFLSLDLLKKVYLTLGGLASPAVASSWMVMTSRSRLKLWILSSVVAEPLYFSTAPRTGRYCSIVDTEKFPLRM</sequence>
<dbReference type="EMBL" id="SRLO01000503">
    <property type="protein sequence ID" value="TNN53846.1"/>
    <property type="molecule type" value="Genomic_DNA"/>
</dbReference>
<protein>
    <submittedName>
        <fullName evidence="2">Uncharacterized protein</fullName>
    </submittedName>
</protein>
<reference evidence="2 3" key="1">
    <citation type="submission" date="2019-03" db="EMBL/GenBank/DDBJ databases">
        <title>First draft genome of Liparis tanakae, snailfish: a comprehensive survey of snailfish specific genes.</title>
        <authorList>
            <person name="Kim W."/>
            <person name="Song I."/>
            <person name="Jeong J.-H."/>
            <person name="Kim D."/>
            <person name="Kim S."/>
            <person name="Ryu S."/>
            <person name="Song J.Y."/>
            <person name="Lee S.K."/>
        </authorList>
    </citation>
    <scope>NUCLEOTIDE SEQUENCE [LARGE SCALE GENOMIC DNA]</scope>
    <source>
        <tissue evidence="2">Muscle</tissue>
    </source>
</reference>
<feature type="region of interest" description="Disordered" evidence="1">
    <location>
        <begin position="75"/>
        <end position="105"/>
    </location>
</feature>
<proteinExistence type="predicted"/>
<gene>
    <name evidence="2" type="ORF">EYF80_035907</name>
</gene>
<dbReference type="Proteomes" id="UP000314294">
    <property type="component" value="Unassembled WGS sequence"/>
</dbReference>
<name>A0A4Z2GK59_9TELE</name>
<dbReference type="AlphaFoldDB" id="A0A4Z2GK59"/>
<evidence type="ECO:0000313" key="3">
    <source>
        <dbReference type="Proteomes" id="UP000314294"/>
    </source>
</evidence>
<comment type="caution">
    <text evidence="2">The sequence shown here is derived from an EMBL/GenBank/DDBJ whole genome shotgun (WGS) entry which is preliminary data.</text>
</comment>
<dbReference type="OrthoDB" id="8886457at2759"/>
<evidence type="ECO:0000313" key="2">
    <source>
        <dbReference type="EMBL" id="TNN53846.1"/>
    </source>
</evidence>
<accession>A0A4Z2GK59</accession>